<dbReference type="EMBL" id="KZ613475">
    <property type="protein sequence ID" value="PMD23206.1"/>
    <property type="molecule type" value="Genomic_DNA"/>
</dbReference>
<dbReference type="SUPFAM" id="SSF53474">
    <property type="entry name" value="alpha/beta-Hydrolases"/>
    <property type="match status" value="1"/>
</dbReference>
<dbReference type="InterPro" id="IPR002018">
    <property type="entry name" value="CarbesteraseB"/>
</dbReference>
<dbReference type="Proteomes" id="UP000235672">
    <property type="component" value="Unassembled WGS sequence"/>
</dbReference>
<accession>A0A2J6QAA6</accession>
<evidence type="ECO:0000313" key="6">
    <source>
        <dbReference type="Proteomes" id="UP000235672"/>
    </source>
</evidence>
<proteinExistence type="inferred from homology"/>
<dbReference type="InterPro" id="IPR019819">
    <property type="entry name" value="Carboxylesterase_B_CS"/>
</dbReference>
<dbReference type="InterPro" id="IPR029058">
    <property type="entry name" value="AB_hydrolase_fold"/>
</dbReference>
<evidence type="ECO:0000256" key="2">
    <source>
        <dbReference type="ARBA" id="ARBA00022801"/>
    </source>
</evidence>
<dbReference type="EC" id="3.1.1.-" evidence="3"/>
<dbReference type="GO" id="GO:0052689">
    <property type="term" value="F:carboxylic ester hydrolase activity"/>
    <property type="evidence" value="ECO:0007669"/>
    <property type="project" value="TreeGrafter"/>
</dbReference>
<evidence type="ECO:0000313" key="5">
    <source>
        <dbReference type="EMBL" id="PMD23206.1"/>
    </source>
</evidence>
<dbReference type="Gene3D" id="3.40.50.1820">
    <property type="entry name" value="alpha/beta hydrolase"/>
    <property type="match status" value="1"/>
</dbReference>
<dbReference type="InterPro" id="IPR019826">
    <property type="entry name" value="Carboxylesterase_B_AS"/>
</dbReference>
<dbReference type="PROSITE" id="PS00941">
    <property type="entry name" value="CARBOXYLESTERASE_B_2"/>
    <property type="match status" value="1"/>
</dbReference>
<gene>
    <name evidence="5" type="ORF">NA56DRAFT_747066</name>
</gene>
<dbReference type="InterPro" id="IPR050654">
    <property type="entry name" value="AChE-related_enzymes"/>
</dbReference>
<sequence length="550" mass="60370">MFILALYFPNTQAFQSFFQHAFVFFATIALGCEFLGQPIVDLGYSQYQGTTLSSGVNQYLGMRFAAPPVGDLRFRAPAEPLETTGLQNATAFQPICLGISVELPSSNQAEDCLFINVWGPASATVDSNLPVWVYIQGGGYVENSNANYNGSTVVEKSSHNIVFVNFNYRVGSWGFLASEKVRQDGDLNAGLLDQRFALQWVQNYISMFGGNPEHVVIHGASAGAGSVALHLTAYGGRNDCLFVGAIGESVFFPTQPQVSELEWQFETYVNAAGCSGTMDELKCLRSKDTTALQLANVPNPYPGQSSAPLFYWTPTIDGDFIQDYPYCLFEQGNFVKVPIIFGDDTNEGSGFAANASSPADVATFMQNNYPHLTTADTDEINQRYPLMPPLPERAAYFPSASAAYGEATFTCPGNFIALSFAKAHCPYKVWNYRYNVLQANNVASGLGVPHTFESPAIFGLGNANDNVSSSYATYNAEIIPVVMDYWISFVRELTPNRYKSCGAPHWESFGDEDCGRRIVLQTNGTAMEKIPAHQVKRCEFWRGLAITMEQ</sequence>
<dbReference type="PANTHER" id="PTHR43918:SF4">
    <property type="entry name" value="CARBOXYLIC ESTER HYDROLASE"/>
    <property type="match status" value="1"/>
</dbReference>
<evidence type="ECO:0000256" key="1">
    <source>
        <dbReference type="ARBA" id="ARBA00005964"/>
    </source>
</evidence>
<comment type="similarity">
    <text evidence="1 3">Belongs to the type-B carboxylesterase/lipase family.</text>
</comment>
<protein>
    <recommendedName>
        <fullName evidence="3">Carboxylic ester hydrolase</fullName>
        <ecNumber evidence="3">3.1.1.-</ecNumber>
    </recommendedName>
</protein>
<dbReference type="STRING" id="1745343.A0A2J6QAA6"/>
<keyword evidence="6" id="KW-1185">Reference proteome</keyword>
<dbReference type="Pfam" id="PF00135">
    <property type="entry name" value="COesterase"/>
    <property type="match status" value="1"/>
</dbReference>
<dbReference type="AlphaFoldDB" id="A0A2J6QAA6"/>
<dbReference type="OrthoDB" id="408631at2759"/>
<evidence type="ECO:0000256" key="3">
    <source>
        <dbReference type="RuleBase" id="RU361235"/>
    </source>
</evidence>
<dbReference type="PANTHER" id="PTHR43918">
    <property type="entry name" value="ACETYLCHOLINESTERASE"/>
    <property type="match status" value="1"/>
</dbReference>
<reference evidence="5 6" key="1">
    <citation type="submission" date="2016-05" db="EMBL/GenBank/DDBJ databases">
        <title>A degradative enzymes factory behind the ericoid mycorrhizal symbiosis.</title>
        <authorList>
            <consortium name="DOE Joint Genome Institute"/>
            <person name="Martino E."/>
            <person name="Morin E."/>
            <person name="Grelet G."/>
            <person name="Kuo A."/>
            <person name="Kohler A."/>
            <person name="Daghino S."/>
            <person name="Barry K."/>
            <person name="Choi C."/>
            <person name="Cichocki N."/>
            <person name="Clum A."/>
            <person name="Copeland A."/>
            <person name="Hainaut M."/>
            <person name="Haridas S."/>
            <person name="Labutti K."/>
            <person name="Lindquist E."/>
            <person name="Lipzen A."/>
            <person name="Khouja H.-R."/>
            <person name="Murat C."/>
            <person name="Ohm R."/>
            <person name="Olson A."/>
            <person name="Spatafora J."/>
            <person name="Veneault-Fourrey C."/>
            <person name="Henrissat B."/>
            <person name="Grigoriev I."/>
            <person name="Martin F."/>
            <person name="Perotto S."/>
        </authorList>
    </citation>
    <scope>NUCLEOTIDE SEQUENCE [LARGE SCALE GENOMIC DNA]</scope>
    <source>
        <strain evidence="5 6">UAMH 7357</strain>
    </source>
</reference>
<dbReference type="PROSITE" id="PS00122">
    <property type="entry name" value="CARBOXYLESTERASE_B_1"/>
    <property type="match status" value="1"/>
</dbReference>
<evidence type="ECO:0000259" key="4">
    <source>
        <dbReference type="Pfam" id="PF00135"/>
    </source>
</evidence>
<name>A0A2J6QAA6_9HELO</name>
<organism evidence="5 6">
    <name type="scientific">Hyaloscypha hepaticicola</name>
    <dbReference type="NCBI Taxonomy" id="2082293"/>
    <lineage>
        <taxon>Eukaryota</taxon>
        <taxon>Fungi</taxon>
        <taxon>Dikarya</taxon>
        <taxon>Ascomycota</taxon>
        <taxon>Pezizomycotina</taxon>
        <taxon>Leotiomycetes</taxon>
        <taxon>Helotiales</taxon>
        <taxon>Hyaloscyphaceae</taxon>
        <taxon>Hyaloscypha</taxon>
    </lineage>
</organism>
<keyword evidence="2 3" id="KW-0378">Hydrolase</keyword>
<feature type="domain" description="Carboxylesterase type B" evidence="4">
    <location>
        <begin position="38"/>
        <end position="541"/>
    </location>
</feature>